<keyword evidence="1" id="KW-0732">Signal</keyword>
<comment type="caution">
    <text evidence="2">The sequence shown here is derived from an EMBL/GenBank/DDBJ whole genome shotgun (WGS) entry which is preliminary data.</text>
</comment>
<sequence>MQFFHLFSFVVVASYAAALPQPAGKSEKYSNNVDTNLASGLEARSYQPGLNSYKDSATLTSLKRRDSSEGSAEEDSGVGFFILSTSNLEEEIKKAFTDDDVSTENISSTIDRVGDGIPEISVNGELAGKRITGTLGDMVARYLRRAQYVNIALDRWTKLDEYNSFRVIESGLSEDEYSKIKPFILKSGVELLRNVEEMTRAANRDIFNISGDVSTLADDLGAINIVFMHSLEYYNEFFEKLRSVLGKFPAGQTLYGYLSNAEKSIDKFDADQYQIYEEILDKLEAAPSE</sequence>
<dbReference type="Proteomes" id="UP001648503">
    <property type="component" value="Unassembled WGS sequence"/>
</dbReference>
<organism evidence="2 3">
    <name type="scientific">Batrachochytrium salamandrivorans</name>
    <dbReference type="NCBI Taxonomy" id="1357716"/>
    <lineage>
        <taxon>Eukaryota</taxon>
        <taxon>Fungi</taxon>
        <taxon>Fungi incertae sedis</taxon>
        <taxon>Chytridiomycota</taxon>
        <taxon>Chytridiomycota incertae sedis</taxon>
        <taxon>Chytridiomycetes</taxon>
        <taxon>Rhizophydiales</taxon>
        <taxon>Rhizophydiales incertae sedis</taxon>
        <taxon>Batrachochytrium</taxon>
    </lineage>
</organism>
<feature type="chain" id="PRO_5046496778" evidence="1">
    <location>
        <begin position="19"/>
        <end position="289"/>
    </location>
</feature>
<protein>
    <submittedName>
        <fullName evidence="2">Uncharacterized protein</fullName>
    </submittedName>
</protein>
<gene>
    <name evidence="2" type="ORF">BASA50_005892</name>
</gene>
<name>A0ABQ8FBI0_9FUNG</name>
<evidence type="ECO:0000313" key="2">
    <source>
        <dbReference type="EMBL" id="KAH6595374.1"/>
    </source>
</evidence>
<reference evidence="2 3" key="1">
    <citation type="submission" date="2021-02" db="EMBL/GenBank/DDBJ databases">
        <title>Variation within the Batrachochytrium salamandrivorans European outbreak.</title>
        <authorList>
            <person name="Kelly M."/>
            <person name="Pasmans F."/>
            <person name="Shea T.P."/>
            <person name="Munoz J.F."/>
            <person name="Carranza S."/>
            <person name="Cuomo C.A."/>
            <person name="Martel A."/>
        </authorList>
    </citation>
    <scope>NUCLEOTIDE SEQUENCE [LARGE SCALE GENOMIC DNA]</scope>
    <source>
        <strain evidence="2 3">AMFP18/2</strain>
    </source>
</reference>
<evidence type="ECO:0000313" key="3">
    <source>
        <dbReference type="Proteomes" id="UP001648503"/>
    </source>
</evidence>
<keyword evidence="3" id="KW-1185">Reference proteome</keyword>
<proteinExistence type="predicted"/>
<evidence type="ECO:0000256" key="1">
    <source>
        <dbReference type="SAM" id="SignalP"/>
    </source>
</evidence>
<dbReference type="EMBL" id="JAFCIX010000310">
    <property type="protein sequence ID" value="KAH6595374.1"/>
    <property type="molecule type" value="Genomic_DNA"/>
</dbReference>
<accession>A0ABQ8FBI0</accession>
<feature type="signal peptide" evidence="1">
    <location>
        <begin position="1"/>
        <end position="18"/>
    </location>
</feature>